<dbReference type="RefSeq" id="WP_145818994.1">
    <property type="nucleotide sequence ID" value="NZ_AP023438.1"/>
</dbReference>
<feature type="domain" description="Glycosyltransferase 2-like" evidence="3">
    <location>
        <begin position="6"/>
        <end position="169"/>
    </location>
</feature>
<organism evidence="4 5">
    <name type="scientific">Micromonospora sagamiensis</name>
    <dbReference type="NCBI Taxonomy" id="47875"/>
    <lineage>
        <taxon>Bacteria</taxon>
        <taxon>Bacillati</taxon>
        <taxon>Actinomycetota</taxon>
        <taxon>Actinomycetes</taxon>
        <taxon>Micromonosporales</taxon>
        <taxon>Micromonosporaceae</taxon>
        <taxon>Micromonospora</taxon>
    </lineage>
</organism>
<protein>
    <submittedName>
        <fullName evidence="4">Glycosyltransferase involved in cell wall biosynthesis</fullName>
    </submittedName>
</protein>
<accession>A0A562WIY4</accession>
<evidence type="ECO:0000256" key="2">
    <source>
        <dbReference type="SAM" id="MobiDB-lite"/>
    </source>
</evidence>
<dbReference type="GO" id="GO:0016740">
    <property type="term" value="F:transferase activity"/>
    <property type="evidence" value="ECO:0007669"/>
    <property type="project" value="UniProtKB-KW"/>
</dbReference>
<dbReference type="OrthoDB" id="9802632at2"/>
<evidence type="ECO:0000313" key="5">
    <source>
        <dbReference type="Proteomes" id="UP000319728"/>
    </source>
</evidence>
<comment type="caution">
    <text evidence="4">The sequence shown here is derived from an EMBL/GenBank/DDBJ whole genome shotgun (WGS) entry which is preliminary data.</text>
</comment>
<evidence type="ECO:0000259" key="3">
    <source>
        <dbReference type="Pfam" id="PF00535"/>
    </source>
</evidence>
<dbReference type="Pfam" id="PF00535">
    <property type="entry name" value="Glycos_transf_2"/>
    <property type="match status" value="1"/>
</dbReference>
<evidence type="ECO:0000256" key="1">
    <source>
        <dbReference type="ARBA" id="ARBA00006739"/>
    </source>
</evidence>
<feature type="compositionally biased region" description="Low complexity" evidence="2">
    <location>
        <begin position="248"/>
        <end position="261"/>
    </location>
</feature>
<dbReference type="Proteomes" id="UP000319728">
    <property type="component" value="Unassembled WGS sequence"/>
</dbReference>
<dbReference type="SUPFAM" id="SSF53448">
    <property type="entry name" value="Nucleotide-diphospho-sugar transferases"/>
    <property type="match status" value="1"/>
</dbReference>
<dbReference type="InterPro" id="IPR001173">
    <property type="entry name" value="Glyco_trans_2-like"/>
</dbReference>
<dbReference type="EMBL" id="VLLP01000001">
    <property type="protein sequence ID" value="TWJ30260.1"/>
    <property type="molecule type" value="Genomic_DNA"/>
</dbReference>
<gene>
    <name evidence="4" type="ORF">JD81_03798</name>
</gene>
<feature type="region of interest" description="Disordered" evidence="2">
    <location>
        <begin position="248"/>
        <end position="268"/>
    </location>
</feature>
<dbReference type="AlphaFoldDB" id="A0A562WIY4"/>
<dbReference type="InterPro" id="IPR050256">
    <property type="entry name" value="Glycosyltransferase_2"/>
</dbReference>
<dbReference type="PANTHER" id="PTHR48090:SF7">
    <property type="entry name" value="RFBJ PROTEIN"/>
    <property type="match status" value="1"/>
</dbReference>
<sequence>MRPRVTVVIPVYNEGADIVRCLDRILREVLLPAEVLIVHDMPEDTTVPYAREVALRDPRVRPVLNTYGPGPANAIRFGIDAARAPVAVVTMADGCDDPRQIDELARLVDRGVVVAAASRYMPGGQQVGGPRFKRMASRWAGRTLRLLARVGTRDATNSFKAYDTDFVREVGIESRTGFEIGIELTAKATRLRRPVAEIPTIWLDRQLGESRFDVGRFLPSYLRWYFFAFGRRLTPEQLAARWAARRPAPAGSAPAPAPGVATDIDAAR</sequence>
<keyword evidence="4" id="KW-0808">Transferase</keyword>
<dbReference type="InterPro" id="IPR029044">
    <property type="entry name" value="Nucleotide-diphossugar_trans"/>
</dbReference>
<comment type="similarity">
    <text evidence="1">Belongs to the glycosyltransferase 2 family.</text>
</comment>
<dbReference type="CDD" id="cd04179">
    <property type="entry name" value="DPM_DPG-synthase_like"/>
    <property type="match status" value="1"/>
</dbReference>
<name>A0A562WIY4_9ACTN</name>
<dbReference type="Gene3D" id="3.90.550.10">
    <property type="entry name" value="Spore Coat Polysaccharide Biosynthesis Protein SpsA, Chain A"/>
    <property type="match status" value="1"/>
</dbReference>
<dbReference type="PANTHER" id="PTHR48090">
    <property type="entry name" value="UNDECAPRENYL-PHOSPHATE 4-DEOXY-4-FORMAMIDO-L-ARABINOSE TRANSFERASE-RELATED"/>
    <property type="match status" value="1"/>
</dbReference>
<evidence type="ECO:0000313" key="4">
    <source>
        <dbReference type="EMBL" id="TWJ30260.1"/>
    </source>
</evidence>
<proteinExistence type="inferred from homology"/>
<reference evidence="4 5" key="1">
    <citation type="submission" date="2019-07" db="EMBL/GenBank/DDBJ databases">
        <title>R&amp;d 2014.</title>
        <authorList>
            <person name="Klenk H.-P."/>
        </authorList>
    </citation>
    <scope>NUCLEOTIDE SEQUENCE [LARGE SCALE GENOMIC DNA]</scope>
    <source>
        <strain evidence="4 5">DSM 43912</strain>
    </source>
</reference>
<keyword evidence="5" id="KW-1185">Reference proteome</keyword>